<keyword evidence="3" id="KW-1185">Reference proteome</keyword>
<evidence type="ECO:0000313" key="3">
    <source>
        <dbReference type="Proteomes" id="UP001190926"/>
    </source>
</evidence>
<comment type="similarity">
    <text evidence="1">Belongs to the ARG7 family.</text>
</comment>
<organism evidence="2 3">
    <name type="scientific">Perilla frutescens var. hirtella</name>
    <name type="common">Perilla citriodora</name>
    <name type="synonym">Perilla setoyensis</name>
    <dbReference type="NCBI Taxonomy" id="608512"/>
    <lineage>
        <taxon>Eukaryota</taxon>
        <taxon>Viridiplantae</taxon>
        <taxon>Streptophyta</taxon>
        <taxon>Embryophyta</taxon>
        <taxon>Tracheophyta</taxon>
        <taxon>Spermatophyta</taxon>
        <taxon>Magnoliopsida</taxon>
        <taxon>eudicotyledons</taxon>
        <taxon>Gunneridae</taxon>
        <taxon>Pentapetalae</taxon>
        <taxon>asterids</taxon>
        <taxon>lamiids</taxon>
        <taxon>Lamiales</taxon>
        <taxon>Lamiaceae</taxon>
        <taxon>Nepetoideae</taxon>
        <taxon>Elsholtzieae</taxon>
        <taxon>Perilla</taxon>
    </lineage>
</organism>
<dbReference type="EMBL" id="SDAM02004199">
    <property type="protein sequence ID" value="KAH6820264.1"/>
    <property type="molecule type" value="Genomic_DNA"/>
</dbReference>
<evidence type="ECO:0000256" key="1">
    <source>
        <dbReference type="ARBA" id="ARBA00006974"/>
    </source>
</evidence>
<dbReference type="AlphaFoldDB" id="A0AAD4IS27"/>
<accession>A0AAD4IS27</accession>
<evidence type="ECO:0000313" key="2">
    <source>
        <dbReference type="EMBL" id="KAH6820264.1"/>
    </source>
</evidence>
<dbReference type="PANTHER" id="PTHR31929">
    <property type="entry name" value="SAUR-LIKE AUXIN-RESPONSIVE PROTEIN FAMILY-RELATED"/>
    <property type="match status" value="1"/>
</dbReference>
<dbReference type="Proteomes" id="UP001190926">
    <property type="component" value="Unassembled WGS sequence"/>
</dbReference>
<reference evidence="2 3" key="1">
    <citation type="journal article" date="2021" name="Nat. Commun.">
        <title>Incipient diploidization of the medicinal plant Perilla within 10,000 years.</title>
        <authorList>
            <person name="Zhang Y."/>
            <person name="Shen Q."/>
            <person name="Leng L."/>
            <person name="Zhang D."/>
            <person name="Chen S."/>
            <person name="Shi Y."/>
            <person name="Ning Z."/>
            <person name="Chen S."/>
        </authorList>
    </citation>
    <scope>NUCLEOTIDE SEQUENCE [LARGE SCALE GENOMIC DNA]</scope>
    <source>
        <strain evidence="3">cv. PC099</strain>
    </source>
</reference>
<name>A0AAD4IS27_PERFH</name>
<gene>
    <name evidence="2" type="ORF">C2S53_011984</name>
</gene>
<proteinExistence type="inferred from homology"/>
<dbReference type="InterPro" id="IPR003676">
    <property type="entry name" value="SAUR_fam"/>
</dbReference>
<dbReference type="Pfam" id="PF02519">
    <property type="entry name" value="Auxin_inducible"/>
    <property type="match status" value="1"/>
</dbReference>
<sequence>MGMIKSKKMSQKAVIKEIMKRCTRIGKNSSKLESEEGGLPLDVPKGHFAVYVGEKRSRYIVPISYLSKPEFQRLLQQAEDEFGFHHHNFGLIIPCDQDVFECLLSMLTYNF</sequence>
<comment type="caution">
    <text evidence="2">The sequence shown here is derived from an EMBL/GenBank/DDBJ whole genome shotgun (WGS) entry which is preliminary data.</text>
</comment>
<protein>
    <submittedName>
        <fullName evidence="2">SAUR-like auxin-responsive protein family</fullName>
    </submittedName>
</protein>
<dbReference type="GO" id="GO:0009733">
    <property type="term" value="P:response to auxin"/>
    <property type="evidence" value="ECO:0007669"/>
    <property type="project" value="InterPro"/>
</dbReference>